<evidence type="ECO:0000313" key="2">
    <source>
        <dbReference type="EMBL" id="BAQ46045.1"/>
    </source>
</evidence>
<dbReference type="PATRIC" id="fig|270351.10.peg.2755"/>
<feature type="compositionally biased region" description="Polar residues" evidence="1">
    <location>
        <begin position="8"/>
        <end position="19"/>
    </location>
</feature>
<dbReference type="EMBL" id="AP014704">
    <property type="protein sequence ID" value="BAQ46045.1"/>
    <property type="molecule type" value="Genomic_DNA"/>
</dbReference>
<dbReference type="Proteomes" id="UP000061432">
    <property type="component" value="Chromosome"/>
</dbReference>
<name>A0A0C6FT12_9HYPH</name>
<evidence type="ECO:0000313" key="3">
    <source>
        <dbReference type="Proteomes" id="UP000061432"/>
    </source>
</evidence>
<dbReference type="AlphaFoldDB" id="A0A0C6FT12"/>
<reference evidence="3" key="2">
    <citation type="submission" date="2015-01" db="EMBL/GenBank/DDBJ databases">
        <title>Complete genome sequence of Methylobacterium aquaticum strain 22A.</title>
        <authorList>
            <person name="Tani A."/>
            <person name="Ogura Y."/>
            <person name="Hayashi T."/>
        </authorList>
    </citation>
    <scope>NUCLEOTIDE SEQUENCE [LARGE SCALE GENOMIC DNA]</scope>
    <source>
        <strain evidence="3">MA-22A</strain>
    </source>
</reference>
<sequence length="102" mass="11789">MLPIGFRTGSTRSMQSGDISNEEGPPVKLRVAGLIAATLVLLPGAASAQWYEHGPQHYNHHHRDHHRHPGHGYGHDFERHRHHSYDRPVHFERGGHHHHRRY</sequence>
<proteinExistence type="predicted"/>
<dbReference type="KEGG" id="maqu:Maq22A_c14285"/>
<gene>
    <name evidence="2" type="ORF">Maq22A_c14285</name>
</gene>
<evidence type="ECO:0000256" key="1">
    <source>
        <dbReference type="SAM" id="MobiDB-lite"/>
    </source>
</evidence>
<accession>A0A0C6FT12</accession>
<protein>
    <submittedName>
        <fullName evidence="2">Uncharacterized protein</fullName>
    </submittedName>
</protein>
<reference evidence="2 3" key="1">
    <citation type="journal article" date="2015" name="Genome Announc.">
        <title>Complete Genome Sequence of Methylobacterium aquaticum Strain 22A, Isolated from Racomitrium japonicum Moss.</title>
        <authorList>
            <person name="Tani A."/>
            <person name="Ogura Y."/>
            <person name="Hayashi T."/>
            <person name="Kimbara K."/>
        </authorList>
    </citation>
    <scope>NUCLEOTIDE SEQUENCE [LARGE SCALE GENOMIC DNA]</scope>
    <source>
        <strain evidence="2 3">MA-22A</strain>
    </source>
</reference>
<organism evidence="2 3">
    <name type="scientific">Methylobacterium aquaticum</name>
    <dbReference type="NCBI Taxonomy" id="270351"/>
    <lineage>
        <taxon>Bacteria</taxon>
        <taxon>Pseudomonadati</taxon>
        <taxon>Pseudomonadota</taxon>
        <taxon>Alphaproteobacteria</taxon>
        <taxon>Hyphomicrobiales</taxon>
        <taxon>Methylobacteriaceae</taxon>
        <taxon>Methylobacterium</taxon>
    </lineage>
</organism>
<feature type="region of interest" description="Disordered" evidence="1">
    <location>
        <begin position="1"/>
        <end position="24"/>
    </location>
</feature>